<reference evidence="1 2" key="1">
    <citation type="submission" date="2019-08" db="EMBL/GenBank/DDBJ databases">
        <title>Archangium and Cystobacter genomes.</title>
        <authorList>
            <person name="Chen I.-C.K."/>
            <person name="Wielgoss S."/>
        </authorList>
    </citation>
    <scope>NUCLEOTIDE SEQUENCE [LARGE SCALE GENOMIC DNA]</scope>
    <source>
        <strain evidence="1 2">Cbm 6</strain>
    </source>
</reference>
<sequence length="139" mass="16467">MFAARVPYAEFERAILAQEKQFLRETRTENERRLIRARTARTLFTEAFAFGLPWKDFGRALRRFQRLGLSDSDDRVHAACLYVQSLDLFPKRAREAWTLLEDAERRTKALRRANPLRKENLEAIAHTKQVARVRRPEPR</sequence>
<dbReference type="Proteomes" id="UP001611383">
    <property type="component" value="Chromosome"/>
</dbReference>
<protein>
    <submittedName>
        <fullName evidence="1">Uncharacterized protein</fullName>
    </submittedName>
</protein>
<gene>
    <name evidence="1" type="ORF">F0U60_01615</name>
</gene>
<dbReference type="EMBL" id="CP043494">
    <property type="protein sequence ID" value="WNG52169.1"/>
    <property type="molecule type" value="Genomic_DNA"/>
</dbReference>
<organism evidence="1 2">
    <name type="scientific">Archangium minus</name>
    <dbReference type="NCBI Taxonomy" id="83450"/>
    <lineage>
        <taxon>Bacteria</taxon>
        <taxon>Pseudomonadati</taxon>
        <taxon>Myxococcota</taxon>
        <taxon>Myxococcia</taxon>
        <taxon>Myxococcales</taxon>
        <taxon>Cystobacterineae</taxon>
        <taxon>Archangiaceae</taxon>
        <taxon>Archangium</taxon>
    </lineage>
</organism>
<name>A0ABY9X9Z7_9BACT</name>
<evidence type="ECO:0000313" key="2">
    <source>
        <dbReference type="Proteomes" id="UP001611383"/>
    </source>
</evidence>
<accession>A0ABY9X9Z7</accession>
<proteinExistence type="predicted"/>
<evidence type="ECO:0000313" key="1">
    <source>
        <dbReference type="EMBL" id="WNG52169.1"/>
    </source>
</evidence>
<keyword evidence="2" id="KW-1185">Reference proteome</keyword>